<evidence type="ECO:0000313" key="3">
    <source>
        <dbReference type="Proteomes" id="UP000735302"/>
    </source>
</evidence>
<evidence type="ECO:0000256" key="1">
    <source>
        <dbReference type="SAM" id="MobiDB-lite"/>
    </source>
</evidence>
<keyword evidence="3" id="KW-1185">Reference proteome</keyword>
<dbReference type="AlphaFoldDB" id="A0AAV3ZL33"/>
<comment type="caution">
    <text evidence="2">The sequence shown here is derived from an EMBL/GenBank/DDBJ whole genome shotgun (WGS) entry which is preliminary data.</text>
</comment>
<accession>A0AAV3ZL33</accession>
<reference evidence="2 3" key="1">
    <citation type="journal article" date="2021" name="Elife">
        <title>Chloroplast acquisition without the gene transfer in kleptoplastic sea slugs, Plakobranchus ocellatus.</title>
        <authorList>
            <person name="Maeda T."/>
            <person name="Takahashi S."/>
            <person name="Yoshida T."/>
            <person name="Shimamura S."/>
            <person name="Takaki Y."/>
            <person name="Nagai Y."/>
            <person name="Toyoda A."/>
            <person name="Suzuki Y."/>
            <person name="Arimoto A."/>
            <person name="Ishii H."/>
            <person name="Satoh N."/>
            <person name="Nishiyama T."/>
            <person name="Hasebe M."/>
            <person name="Maruyama T."/>
            <person name="Minagawa J."/>
            <person name="Obokata J."/>
            <person name="Shigenobu S."/>
        </authorList>
    </citation>
    <scope>NUCLEOTIDE SEQUENCE [LARGE SCALE GENOMIC DNA]</scope>
</reference>
<sequence>MNFACSFAVSERSRPDTLPGRHPTRDRGSWCRPTTLYSDRDSNQDNILGFPVKPELTVSHGDASLIWHGDRGGCAYNQCRSSGARHQPFDI</sequence>
<gene>
    <name evidence="2" type="ORF">PoB_002181200</name>
</gene>
<proteinExistence type="predicted"/>
<feature type="region of interest" description="Disordered" evidence="1">
    <location>
        <begin position="1"/>
        <end position="32"/>
    </location>
</feature>
<dbReference type="Proteomes" id="UP000735302">
    <property type="component" value="Unassembled WGS sequence"/>
</dbReference>
<name>A0AAV3ZL33_9GAST</name>
<organism evidence="2 3">
    <name type="scientific">Plakobranchus ocellatus</name>
    <dbReference type="NCBI Taxonomy" id="259542"/>
    <lineage>
        <taxon>Eukaryota</taxon>
        <taxon>Metazoa</taxon>
        <taxon>Spiralia</taxon>
        <taxon>Lophotrochozoa</taxon>
        <taxon>Mollusca</taxon>
        <taxon>Gastropoda</taxon>
        <taxon>Heterobranchia</taxon>
        <taxon>Euthyneura</taxon>
        <taxon>Panpulmonata</taxon>
        <taxon>Sacoglossa</taxon>
        <taxon>Placobranchoidea</taxon>
        <taxon>Plakobranchidae</taxon>
        <taxon>Plakobranchus</taxon>
    </lineage>
</organism>
<protein>
    <submittedName>
        <fullName evidence="2">Uncharacterized protein</fullName>
    </submittedName>
</protein>
<evidence type="ECO:0000313" key="2">
    <source>
        <dbReference type="EMBL" id="GFN95306.1"/>
    </source>
</evidence>
<dbReference type="EMBL" id="BLXT01002485">
    <property type="protein sequence ID" value="GFN95306.1"/>
    <property type="molecule type" value="Genomic_DNA"/>
</dbReference>